<name>A0A9E2F714_PSYF1</name>
<dbReference type="AlphaFoldDB" id="A0A9E2F714"/>
<dbReference type="Gene3D" id="3.40.50.300">
    <property type="entry name" value="P-loop containing nucleotide triphosphate hydrolases"/>
    <property type="match status" value="1"/>
</dbReference>
<dbReference type="InterPro" id="IPR027417">
    <property type="entry name" value="P-loop_NTPase"/>
</dbReference>
<dbReference type="Pfam" id="PF13481">
    <property type="entry name" value="AAA_25"/>
    <property type="match status" value="1"/>
</dbReference>
<dbReference type="EMBL" id="QLTW01000226">
    <property type="protein sequence ID" value="MBT9145920.1"/>
    <property type="molecule type" value="Genomic_DNA"/>
</dbReference>
<dbReference type="SUPFAM" id="SSF52540">
    <property type="entry name" value="P-loop containing nucleoside triphosphate hydrolases"/>
    <property type="match status" value="1"/>
</dbReference>
<gene>
    <name evidence="1" type="ORF">DDT42_01797</name>
</gene>
<evidence type="ECO:0000313" key="2">
    <source>
        <dbReference type="Proteomes" id="UP000811545"/>
    </source>
</evidence>
<evidence type="ECO:0008006" key="3">
    <source>
        <dbReference type="Google" id="ProtNLM"/>
    </source>
</evidence>
<dbReference type="Proteomes" id="UP000811545">
    <property type="component" value="Unassembled WGS sequence"/>
</dbReference>
<proteinExistence type="predicted"/>
<protein>
    <recommendedName>
        <fullName evidence="3">AAA+ ATPase domain-containing protein</fullName>
    </recommendedName>
</protein>
<evidence type="ECO:0000313" key="1">
    <source>
        <dbReference type="EMBL" id="MBT9145920.1"/>
    </source>
</evidence>
<reference evidence="1 2" key="1">
    <citation type="journal article" date="2021" name="bioRxiv">
        <title>Unique metabolic strategies in Hadean analogues reveal hints for primordial physiology.</title>
        <authorList>
            <person name="Nobu M.K."/>
            <person name="Nakai R."/>
            <person name="Tamazawa S."/>
            <person name="Mori H."/>
            <person name="Toyoda A."/>
            <person name="Ijiri A."/>
            <person name="Suzuki S."/>
            <person name="Kurokawa K."/>
            <person name="Kamagata Y."/>
            <person name="Tamaki H."/>
        </authorList>
    </citation>
    <scope>NUCLEOTIDE SEQUENCE [LARGE SCALE GENOMIC DNA]</scope>
    <source>
        <strain evidence="1">BS525</strain>
    </source>
</reference>
<organism evidence="1 2">
    <name type="scientific">Psychracetigena formicireducens</name>
    <dbReference type="NCBI Taxonomy" id="2986056"/>
    <lineage>
        <taxon>Bacteria</taxon>
        <taxon>Bacillati</taxon>
        <taxon>Candidatus Lithacetigenota</taxon>
        <taxon>Candidatus Psychracetigena</taxon>
    </lineage>
</organism>
<accession>A0A9E2F714</accession>
<sequence length="406" mass="46768">MKYEISVKPHLFTINWECGVKINIRNVKDVGERITAEVEILSTIDRNNEKLHLTNINLLMPRDLWILSKSIQRKFPLGEEVWQSILEKSFILAIESWREGTPVTDIGRLEDIKEVNYLIYPLIAECQPTLIYGEGGSSKSTLALYTALLIHGGLNGHGHIVKQNNTLILDWETNVDEIEQKASRLKYGLDLPYNVYPKYRRCMLPIKDDIDRIRREVDTHHIKYVVVDSIAAACGGVMKDPDQAIAMFNSLRTTGCTVLLISHVSKQNPDSPFGSVYFYNYARSVWELRRTQDVDSNTVNVALFHRKCNFDKLHKPVGFTITYDKEFIRVEKGEVEEIDKFKKAIPPSSRLLYLLKQKSFLSTKEVSAELEISVDYARVLLNRMQEKNQISKSEDGSWYLVKDNEH</sequence>
<comment type="caution">
    <text evidence="1">The sequence shown here is derived from an EMBL/GenBank/DDBJ whole genome shotgun (WGS) entry which is preliminary data.</text>
</comment>